<evidence type="ECO:0000313" key="1">
    <source>
        <dbReference type="EMBL" id="SFN01329.1"/>
    </source>
</evidence>
<protein>
    <recommendedName>
        <fullName evidence="3">Transposase</fullName>
    </recommendedName>
</protein>
<dbReference type="EMBL" id="FOUB01000085">
    <property type="protein sequence ID" value="SFN01329.1"/>
    <property type="molecule type" value="Genomic_DNA"/>
</dbReference>
<evidence type="ECO:0000313" key="2">
    <source>
        <dbReference type="Proteomes" id="UP000183287"/>
    </source>
</evidence>
<dbReference type="Proteomes" id="UP000183287">
    <property type="component" value="Unassembled WGS sequence"/>
</dbReference>
<proteinExistence type="predicted"/>
<organism evidence="1 2">
    <name type="scientific">Nitrosomonas communis</name>
    <dbReference type="NCBI Taxonomy" id="44574"/>
    <lineage>
        <taxon>Bacteria</taxon>
        <taxon>Pseudomonadati</taxon>
        <taxon>Pseudomonadota</taxon>
        <taxon>Betaproteobacteria</taxon>
        <taxon>Nitrosomonadales</taxon>
        <taxon>Nitrosomonadaceae</taxon>
        <taxon>Nitrosomonas</taxon>
    </lineage>
</organism>
<sequence length="40" mass="4940">MSYVYVMVGKRLEMLPKLIRRWIKQYEVETLDKIKRQISP</sequence>
<gene>
    <name evidence="1" type="ORF">SAMN05421863_10851</name>
</gene>
<accession>A0A1I4VJM2</accession>
<name>A0A1I4VJM2_9PROT</name>
<dbReference type="RefSeq" id="WP_256212196.1">
    <property type="nucleotide sequence ID" value="NZ_FOUB01000085.1"/>
</dbReference>
<reference evidence="2" key="1">
    <citation type="submission" date="2016-10" db="EMBL/GenBank/DDBJ databases">
        <authorList>
            <person name="Varghese N."/>
            <person name="Submissions S."/>
        </authorList>
    </citation>
    <scope>NUCLEOTIDE SEQUENCE [LARGE SCALE GENOMIC DNA]</scope>
    <source>
        <strain evidence="2">Nm44</strain>
    </source>
</reference>
<keyword evidence="2" id="KW-1185">Reference proteome</keyword>
<evidence type="ECO:0008006" key="3">
    <source>
        <dbReference type="Google" id="ProtNLM"/>
    </source>
</evidence>
<dbReference type="AlphaFoldDB" id="A0A1I4VJM2"/>